<keyword evidence="2" id="KW-1185">Reference proteome</keyword>
<proteinExistence type="predicted"/>
<name>A0A8S1KU05_9CILI</name>
<gene>
    <name evidence="1" type="ORF">PSON_ATCC_30995.1.T0120362</name>
</gene>
<evidence type="ECO:0000313" key="1">
    <source>
        <dbReference type="EMBL" id="CAD8058718.1"/>
    </source>
</evidence>
<reference evidence="1" key="1">
    <citation type="submission" date="2021-01" db="EMBL/GenBank/DDBJ databases">
        <authorList>
            <consortium name="Genoscope - CEA"/>
            <person name="William W."/>
        </authorList>
    </citation>
    <scope>NUCLEOTIDE SEQUENCE</scope>
</reference>
<sequence length="211" mass="25391">MLFLGLYTIPPIFDRIFKKSLYLFLKPFKNLNSAIPKQLFYIPSYYSLVASNQFEDLRNNIIEIIPLKRAVETAFLPFKIIPKNQKQFQTLICIKFFSQQKAIKNYEEYPFIDYEKLLSNQNIKDIKMCGLFQLFIIKIMQTYSNSIFKRSNIEVKLGLKVLKPFRKTLEEQQRERNTSNLENFLFCFTFKIHTWFDRLIHSKYSRIDVNF</sequence>
<accession>A0A8S1KU05</accession>
<dbReference type="Proteomes" id="UP000692954">
    <property type="component" value="Unassembled WGS sequence"/>
</dbReference>
<evidence type="ECO:0000313" key="2">
    <source>
        <dbReference type="Proteomes" id="UP000692954"/>
    </source>
</evidence>
<organism evidence="1 2">
    <name type="scientific">Paramecium sonneborni</name>
    <dbReference type="NCBI Taxonomy" id="65129"/>
    <lineage>
        <taxon>Eukaryota</taxon>
        <taxon>Sar</taxon>
        <taxon>Alveolata</taxon>
        <taxon>Ciliophora</taxon>
        <taxon>Intramacronucleata</taxon>
        <taxon>Oligohymenophorea</taxon>
        <taxon>Peniculida</taxon>
        <taxon>Parameciidae</taxon>
        <taxon>Paramecium</taxon>
    </lineage>
</organism>
<dbReference type="EMBL" id="CAJJDN010000012">
    <property type="protein sequence ID" value="CAD8058718.1"/>
    <property type="molecule type" value="Genomic_DNA"/>
</dbReference>
<comment type="caution">
    <text evidence="1">The sequence shown here is derived from an EMBL/GenBank/DDBJ whole genome shotgun (WGS) entry which is preliminary data.</text>
</comment>
<protein>
    <submittedName>
        <fullName evidence="1">Uncharacterized protein</fullName>
    </submittedName>
</protein>
<dbReference type="AlphaFoldDB" id="A0A8S1KU05"/>